<dbReference type="AlphaFoldDB" id="L7KJZ6"/>
<evidence type="ECO:0000256" key="1">
    <source>
        <dbReference type="SAM" id="SignalP"/>
    </source>
</evidence>
<comment type="caution">
    <text evidence="2">The sequence shown here is derived from an EMBL/GenBank/DDBJ whole genome shotgun (WGS) entry which is preliminary data.</text>
</comment>
<name>L7KJZ6_9ACTN</name>
<dbReference type="InterPro" id="IPR015286">
    <property type="entry name" value="Porin_fam_mycobact-type"/>
</dbReference>
<dbReference type="Proteomes" id="UP000010988">
    <property type="component" value="Unassembled WGS sequence"/>
</dbReference>
<keyword evidence="3" id="KW-1185">Reference proteome</keyword>
<dbReference type="eggNOG" id="ENOG5033UEF">
    <property type="taxonomic scope" value="Bacteria"/>
</dbReference>
<evidence type="ECO:0000313" key="3">
    <source>
        <dbReference type="Proteomes" id="UP000010988"/>
    </source>
</evidence>
<gene>
    <name evidence="2" type="ORF">GOACH_07_02100</name>
</gene>
<protein>
    <recommendedName>
        <fullName evidence="4">Porin MspA</fullName>
    </recommendedName>
</protein>
<dbReference type="RefSeq" id="WP_005174617.1">
    <property type="nucleotide sequence ID" value="NZ_BANR01000007.1"/>
</dbReference>
<accession>L7KJZ6</accession>
<evidence type="ECO:0000313" key="2">
    <source>
        <dbReference type="EMBL" id="GAC48924.1"/>
    </source>
</evidence>
<reference evidence="2 3" key="1">
    <citation type="submission" date="2012-12" db="EMBL/GenBank/DDBJ databases">
        <title>Whole genome shotgun sequence of Gordonia aichiensis NBRC 108223.</title>
        <authorList>
            <person name="Isaki-Nakamura S."/>
            <person name="Hosoyama A."/>
            <person name="Tsuchikane K."/>
            <person name="Ando Y."/>
            <person name="Baba S."/>
            <person name="Ohji S."/>
            <person name="Hamada M."/>
            <person name="Tamura T."/>
            <person name="Yamazoe A."/>
            <person name="Yamazaki S."/>
            <person name="Fujita N."/>
        </authorList>
    </citation>
    <scope>NUCLEOTIDE SEQUENCE [LARGE SCALE GENOMIC DNA]</scope>
    <source>
        <strain evidence="2 3">NBRC 108223</strain>
    </source>
</reference>
<organism evidence="2 3">
    <name type="scientific">Gordonia aichiensis NBRC 108223</name>
    <dbReference type="NCBI Taxonomy" id="1220583"/>
    <lineage>
        <taxon>Bacteria</taxon>
        <taxon>Bacillati</taxon>
        <taxon>Actinomycetota</taxon>
        <taxon>Actinomycetes</taxon>
        <taxon>Mycobacteriales</taxon>
        <taxon>Gordoniaceae</taxon>
        <taxon>Gordonia</taxon>
    </lineage>
</organism>
<sequence length="236" mass="23700">MKKIKTRVLAAAGAVGAVVIGLSSLGAGGAAAGALPGGSITKNLADGTPVSVKLFDEYASYQRAVTNVQTSREVWVSGKVKVSVGGKATGGTVKAGYLVGCQVDFGADAGAAAGFKNQGTWSDLGDSGLQYPRFNKNNGEADPAPGGSGTVTLKPGGVSTVWVINTTSGSDTSYSNYNVNSYSFTGNTGGVAYSQEKFGVDGCAGYAQAKAIVQVTVDTDSVKGVITLYGKPFSLG</sequence>
<feature type="chain" id="PRO_5003979428" description="Porin MspA" evidence="1">
    <location>
        <begin position="33"/>
        <end position="236"/>
    </location>
</feature>
<dbReference type="EMBL" id="BANR01000007">
    <property type="protein sequence ID" value="GAC48924.1"/>
    <property type="molecule type" value="Genomic_DNA"/>
</dbReference>
<evidence type="ECO:0008006" key="4">
    <source>
        <dbReference type="Google" id="ProtNLM"/>
    </source>
</evidence>
<proteinExistence type="predicted"/>
<feature type="signal peptide" evidence="1">
    <location>
        <begin position="1"/>
        <end position="32"/>
    </location>
</feature>
<dbReference type="Pfam" id="PF09203">
    <property type="entry name" value="MspA"/>
    <property type="match status" value="1"/>
</dbReference>
<keyword evidence="1" id="KW-0732">Signal</keyword>
<dbReference type="Gene3D" id="2.60.40.1650">
    <property type="entry name" value="Porin MspA (Ig-like beta-sandwich domain)"/>
    <property type="match status" value="2"/>
</dbReference>
<dbReference type="OrthoDB" id="4540215at2"/>